<gene>
    <name evidence="1" type="ORF">RhiirA4_474974</name>
</gene>
<protein>
    <submittedName>
        <fullName evidence="1">Uncharacterized protein</fullName>
    </submittedName>
</protein>
<sequence>MGHVDIDWFPDLYNSDVHAHTILLTSHVNRPALDDITSGSATAGPSSKYYVNHFTSYSIYRERLRAKEKYGSGSFGL</sequence>
<dbReference type="EMBL" id="LLXI01001870">
    <property type="protein sequence ID" value="PKY55486.1"/>
    <property type="molecule type" value="Genomic_DNA"/>
</dbReference>
<evidence type="ECO:0000313" key="2">
    <source>
        <dbReference type="Proteomes" id="UP000234323"/>
    </source>
</evidence>
<accession>A0A2I1H9C6</accession>
<dbReference type="Proteomes" id="UP000234323">
    <property type="component" value="Unassembled WGS sequence"/>
</dbReference>
<evidence type="ECO:0000313" key="1">
    <source>
        <dbReference type="EMBL" id="PKY55486.1"/>
    </source>
</evidence>
<comment type="caution">
    <text evidence="1">The sequence shown here is derived from an EMBL/GenBank/DDBJ whole genome shotgun (WGS) entry which is preliminary data.</text>
</comment>
<name>A0A2I1H9C6_9GLOM</name>
<reference evidence="1 2" key="1">
    <citation type="submission" date="2015-10" db="EMBL/GenBank/DDBJ databases">
        <title>Genome analyses suggest a sexual origin of heterokaryosis in a supposedly ancient asexual fungus.</title>
        <authorList>
            <person name="Ropars J."/>
            <person name="Sedzielewska K."/>
            <person name="Noel J."/>
            <person name="Charron P."/>
            <person name="Farinelli L."/>
            <person name="Marton T."/>
            <person name="Kruger M."/>
            <person name="Pelin A."/>
            <person name="Brachmann A."/>
            <person name="Corradi N."/>
        </authorList>
    </citation>
    <scope>NUCLEOTIDE SEQUENCE [LARGE SCALE GENOMIC DNA]</scope>
    <source>
        <strain evidence="1 2">A4</strain>
    </source>
</reference>
<organism evidence="1 2">
    <name type="scientific">Rhizophagus irregularis</name>
    <dbReference type="NCBI Taxonomy" id="588596"/>
    <lineage>
        <taxon>Eukaryota</taxon>
        <taxon>Fungi</taxon>
        <taxon>Fungi incertae sedis</taxon>
        <taxon>Mucoromycota</taxon>
        <taxon>Glomeromycotina</taxon>
        <taxon>Glomeromycetes</taxon>
        <taxon>Glomerales</taxon>
        <taxon>Glomeraceae</taxon>
        <taxon>Rhizophagus</taxon>
    </lineage>
</organism>
<keyword evidence="2" id="KW-1185">Reference proteome</keyword>
<proteinExistence type="predicted"/>
<dbReference type="AlphaFoldDB" id="A0A2I1H9C6"/>